<dbReference type="Pfam" id="PF04014">
    <property type="entry name" value="MazE_antitoxin"/>
    <property type="match status" value="1"/>
</dbReference>
<gene>
    <name evidence="2" type="ORF">XD72_1074</name>
    <name evidence="3" type="ORF">XE07_0009</name>
</gene>
<dbReference type="GO" id="GO:0030643">
    <property type="term" value="P:intracellular phosphate ion homeostasis"/>
    <property type="evidence" value="ECO:0007669"/>
    <property type="project" value="InterPro"/>
</dbReference>
<dbReference type="Proteomes" id="UP000057043">
    <property type="component" value="Unassembled WGS sequence"/>
</dbReference>
<dbReference type="Gene3D" id="1.20.58.220">
    <property type="entry name" value="Phosphate transport system protein phou homolog 2, domain 2"/>
    <property type="match status" value="2"/>
</dbReference>
<dbReference type="GO" id="GO:0003677">
    <property type="term" value="F:DNA binding"/>
    <property type="evidence" value="ECO:0007669"/>
    <property type="project" value="InterPro"/>
</dbReference>
<reference evidence="4 5" key="2">
    <citation type="journal article" date="2015" name="MBio">
        <title>Genome-Resolved Metagenomic Analysis Reveals Roles for Candidate Phyla and Other Microbial Community Members in Biogeochemical Transformations in Oil Reservoirs.</title>
        <authorList>
            <person name="Hu P."/>
            <person name="Tom L."/>
            <person name="Singh A."/>
            <person name="Thomas B.C."/>
            <person name="Baker B.J."/>
            <person name="Piceno Y.M."/>
            <person name="Andersen G.L."/>
            <person name="Banfield J.F."/>
        </authorList>
    </citation>
    <scope>NUCLEOTIDE SEQUENCE [LARGE SCALE GENOMIC DNA]</scope>
    <source>
        <strain evidence="2">57_489</strain>
    </source>
</reference>
<proteinExistence type="predicted"/>
<dbReference type="AlphaFoldDB" id="A0A101FUK9"/>
<dbReference type="SUPFAM" id="SSF109755">
    <property type="entry name" value="PhoU-like"/>
    <property type="match status" value="1"/>
</dbReference>
<dbReference type="InterPro" id="IPR007159">
    <property type="entry name" value="SpoVT-AbrB_dom"/>
</dbReference>
<dbReference type="InterPro" id="IPR038078">
    <property type="entry name" value="PhoU-like_sf"/>
</dbReference>
<dbReference type="PATRIC" id="fig|301375.6.peg.1007"/>
<sequence length="333" mass="37356">METRKVQRTGKSTFIVSLPKIWAVKNDIQPGSLIYITQSDNGALVLSPDRSERELVTRLEIGEKGGDALVRDIIGCYVSGYRTMEVTSAHMTADQKRDIHQIVQKLIGPEILEETVNKVLIQDLIDPEELQSERALRRIKTVVRSMIQDALSALLTNDRDMATDIIQRDDDVDRLYLLVSRQFTEILRSGSVKQDSLDPITAFNYTRAATNLERMADHAARIAAMILKCNCTLSPKTIEEMGTISPKLLDLVEDSISSLLTLSSRKANEVIEESRQLRRQINQMVSAASFSDEHEDALLRMAATSIERMLDYIKNIGELAINLSQTVPPTEAK</sequence>
<comment type="caution">
    <text evidence="2">The sequence shown here is derived from an EMBL/GenBank/DDBJ whole genome shotgun (WGS) entry which is preliminary data.</text>
</comment>
<evidence type="ECO:0000259" key="1">
    <source>
        <dbReference type="SMART" id="SM00966"/>
    </source>
</evidence>
<name>A0A101FUK9_9EURY</name>
<feature type="domain" description="SpoVT-AbrB" evidence="1">
    <location>
        <begin position="8"/>
        <end position="54"/>
    </location>
</feature>
<evidence type="ECO:0000313" key="5">
    <source>
        <dbReference type="Proteomes" id="UP000057043"/>
    </source>
</evidence>
<evidence type="ECO:0000313" key="4">
    <source>
        <dbReference type="Proteomes" id="UP000053961"/>
    </source>
</evidence>
<dbReference type="PANTHER" id="PTHR42930">
    <property type="entry name" value="PHOSPHATE-SPECIFIC TRANSPORT SYSTEM ACCESSORY PROTEIN PHOU"/>
    <property type="match status" value="1"/>
</dbReference>
<evidence type="ECO:0000313" key="2">
    <source>
        <dbReference type="EMBL" id="KUK44534.1"/>
    </source>
</evidence>
<dbReference type="EMBL" id="LGFT01000022">
    <property type="protein sequence ID" value="KUK44534.1"/>
    <property type="molecule type" value="Genomic_DNA"/>
</dbReference>
<dbReference type="GO" id="GO:0045936">
    <property type="term" value="P:negative regulation of phosphate metabolic process"/>
    <property type="evidence" value="ECO:0007669"/>
    <property type="project" value="InterPro"/>
</dbReference>
<dbReference type="Pfam" id="PF01895">
    <property type="entry name" value="PhoU"/>
    <property type="match status" value="2"/>
</dbReference>
<organism evidence="2 5">
    <name type="scientific">Methanothrix harundinacea</name>
    <dbReference type="NCBI Taxonomy" id="301375"/>
    <lineage>
        <taxon>Archaea</taxon>
        <taxon>Methanobacteriati</taxon>
        <taxon>Methanobacteriota</taxon>
        <taxon>Stenosarchaea group</taxon>
        <taxon>Methanomicrobia</taxon>
        <taxon>Methanotrichales</taxon>
        <taxon>Methanotrichaceae</taxon>
        <taxon>Methanothrix</taxon>
    </lineage>
</organism>
<evidence type="ECO:0000313" key="3">
    <source>
        <dbReference type="EMBL" id="KUK97595.1"/>
    </source>
</evidence>
<dbReference type="Proteomes" id="UP000053961">
    <property type="component" value="Unassembled WGS sequence"/>
</dbReference>
<dbReference type="InterPro" id="IPR028366">
    <property type="entry name" value="PhoU"/>
</dbReference>
<reference evidence="3" key="1">
    <citation type="journal article" date="2015" name="MBio">
        <title>Genome-resolved metagenomic analysis reveals roles for candidate phyla and other microbial community members in biogeochemical transformations in oil reservoirs.</title>
        <authorList>
            <person name="Hu P."/>
            <person name="Tom L."/>
            <person name="Singh A."/>
            <person name="Thomas B.C."/>
            <person name="Baker B.J."/>
            <person name="Piceno Y.M."/>
            <person name="Andersen G.L."/>
            <person name="Banfield J.F."/>
        </authorList>
    </citation>
    <scope>NUCLEOTIDE SEQUENCE [LARGE SCALE GENOMIC DNA]</scope>
    <source>
        <strain evidence="3">56_747</strain>
    </source>
</reference>
<protein>
    <submittedName>
        <fullName evidence="2">Phosphate regulatory protein-like protein</fullName>
    </submittedName>
</protein>
<accession>A0A101FUK9</accession>
<dbReference type="InterPro" id="IPR026022">
    <property type="entry name" value="PhoU_dom"/>
</dbReference>
<dbReference type="EMBL" id="LGHB01000001">
    <property type="protein sequence ID" value="KUK97595.1"/>
    <property type="molecule type" value="Genomic_DNA"/>
</dbReference>
<dbReference type="PANTHER" id="PTHR42930:SF6">
    <property type="entry name" value="PHOSPHATE REGULATORY PROTEIN-LIKE PROTEIN"/>
    <property type="match status" value="1"/>
</dbReference>
<dbReference type="SMART" id="SM00966">
    <property type="entry name" value="SpoVT_AbrB"/>
    <property type="match status" value="1"/>
</dbReference>